<comment type="caution">
    <text evidence="7">The sequence shown here is derived from an EMBL/GenBank/DDBJ whole genome shotgun (WGS) entry which is preliminary data.</text>
</comment>
<proteinExistence type="inferred from homology"/>
<keyword evidence="4" id="KW-0472">Membrane</keyword>
<dbReference type="InterPro" id="IPR010583">
    <property type="entry name" value="MipA"/>
</dbReference>
<accession>A0A4Q7LC04</accession>
<evidence type="ECO:0000256" key="3">
    <source>
        <dbReference type="ARBA" id="ARBA00022729"/>
    </source>
</evidence>
<evidence type="ECO:0000256" key="6">
    <source>
        <dbReference type="SAM" id="SignalP"/>
    </source>
</evidence>
<name>A0A4Q7LC04_9BURK</name>
<dbReference type="AlphaFoldDB" id="A0A4Q7LC04"/>
<protein>
    <submittedName>
        <fullName evidence="7">Outer membrane scaffolding protein for murein synthesis (MipA/OmpV family)</fullName>
    </submittedName>
</protein>
<evidence type="ECO:0000256" key="1">
    <source>
        <dbReference type="ARBA" id="ARBA00004442"/>
    </source>
</evidence>
<reference evidence="7 8" key="1">
    <citation type="submission" date="2019-02" db="EMBL/GenBank/DDBJ databases">
        <title>Genomic Encyclopedia of Type Strains, Phase IV (KMG-IV): sequencing the most valuable type-strain genomes for metagenomic binning, comparative biology and taxonomic classification.</title>
        <authorList>
            <person name="Goeker M."/>
        </authorList>
    </citation>
    <scope>NUCLEOTIDE SEQUENCE [LARGE SCALE GENOMIC DNA]</scope>
    <source>
        <strain evidence="7 8">DSM 10617</strain>
    </source>
</reference>
<dbReference type="GO" id="GO:0009279">
    <property type="term" value="C:cell outer membrane"/>
    <property type="evidence" value="ECO:0007669"/>
    <property type="project" value="UniProtKB-SubCell"/>
</dbReference>
<dbReference type="Pfam" id="PF06629">
    <property type="entry name" value="MipA"/>
    <property type="match status" value="1"/>
</dbReference>
<organism evidence="7 8">
    <name type="scientific">Sphaerotilus mobilis</name>
    <dbReference type="NCBI Taxonomy" id="47994"/>
    <lineage>
        <taxon>Bacteria</taxon>
        <taxon>Pseudomonadati</taxon>
        <taxon>Pseudomonadota</taxon>
        <taxon>Betaproteobacteria</taxon>
        <taxon>Burkholderiales</taxon>
        <taxon>Sphaerotilaceae</taxon>
        <taxon>Sphaerotilus</taxon>
    </lineage>
</organism>
<keyword evidence="8" id="KW-1185">Reference proteome</keyword>
<keyword evidence="3 6" id="KW-0732">Signal</keyword>
<dbReference type="PANTHER" id="PTHR38776:SF1">
    <property type="entry name" value="MLTA-INTERACTING PROTEIN-RELATED"/>
    <property type="match status" value="1"/>
</dbReference>
<dbReference type="PANTHER" id="PTHR38776">
    <property type="entry name" value="MLTA-INTERACTING PROTEIN-RELATED"/>
    <property type="match status" value="1"/>
</dbReference>
<evidence type="ECO:0000313" key="7">
    <source>
        <dbReference type="EMBL" id="RZS51895.1"/>
    </source>
</evidence>
<sequence length="319" mass="34346">MLNVKKYATEPTRMTRLSRRQLAAALAPVFCALGVQAADSPDATSAGPRTLPVTDGAAITPDAPARPVMKALPLWELGVGASLLRLPDYRGADSYRGYVLPLPFVVYRGNFLRADREGARAVLLDTSFAELEVSLNASPPVYTDDSGARAGMRRVPATFEIGPKLRSTLLRTPGLRLNLEVPVRAVLTLESSPRHVGNVFTPNLDLSVSTGTPWRLGFVAGPLWASQGVNQRIYGVSAAEAIAGRPAYQARGGYGGWQALVGTSRRFERHWIGAFLRYDHVGGAVFGDSPLVRSRSNLSGGVAMSWIFANSSEQVMRPD</sequence>
<comment type="subcellular location">
    <subcellularLocation>
        <location evidence="1">Cell outer membrane</location>
    </subcellularLocation>
</comment>
<evidence type="ECO:0000256" key="4">
    <source>
        <dbReference type="ARBA" id="ARBA00023136"/>
    </source>
</evidence>
<feature type="chain" id="PRO_5020525983" evidence="6">
    <location>
        <begin position="38"/>
        <end position="319"/>
    </location>
</feature>
<dbReference type="EMBL" id="SGWV01000011">
    <property type="protein sequence ID" value="RZS51895.1"/>
    <property type="molecule type" value="Genomic_DNA"/>
</dbReference>
<dbReference type="Proteomes" id="UP000293433">
    <property type="component" value="Unassembled WGS sequence"/>
</dbReference>
<evidence type="ECO:0000256" key="2">
    <source>
        <dbReference type="ARBA" id="ARBA00005722"/>
    </source>
</evidence>
<evidence type="ECO:0000256" key="5">
    <source>
        <dbReference type="ARBA" id="ARBA00023237"/>
    </source>
</evidence>
<evidence type="ECO:0000313" key="8">
    <source>
        <dbReference type="Proteomes" id="UP000293433"/>
    </source>
</evidence>
<comment type="similarity">
    <text evidence="2">Belongs to the MipA/OmpV family.</text>
</comment>
<feature type="signal peptide" evidence="6">
    <location>
        <begin position="1"/>
        <end position="37"/>
    </location>
</feature>
<gene>
    <name evidence="7" type="ORF">EV685_3079</name>
</gene>
<keyword evidence="5" id="KW-0998">Cell outer membrane</keyword>